<evidence type="ECO:0000313" key="1">
    <source>
        <dbReference type="EMBL" id="AFL52733.1"/>
    </source>
</evidence>
<evidence type="ECO:0000313" key="2">
    <source>
        <dbReference type="Proteomes" id="UP000006180"/>
    </source>
</evidence>
<gene>
    <name evidence="1" type="ORF">USDA257_c41930</name>
</gene>
<sequence>MHASSPKLWAVARLTLRFSASRRAADSACPAPGRKRRGDIEGKATGSAARLRLRFRHSRGLPTLLSYMGPPPSGKMDAQA</sequence>
<dbReference type="EMBL" id="CP003563">
    <property type="protein sequence ID" value="AFL52733.1"/>
    <property type="molecule type" value="Genomic_DNA"/>
</dbReference>
<dbReference type="AlphaFoldDB" id="I3XA27"/>
<dbReference type="HOGENOM" id="CLU_2587843_0_0_5"/>
<reference evidence="1 2" key="1">
    <citation type="journal article" date="2012" name="J. Bacteriol.">
        <title>Complete genome sequence of the broad-host-range strain Sinorhizobium fredii USDA257.</title>
        <authorList>
            <person name="Schuldes J."/>
            <person name="Rodriguez Orbegoso M."/>
            <person name="Schmeisser C."/>
            <person name="Krishnan H.B."/>
            <person name="Daniel R."/>
            <person name="Streit W.R."/>
        </authorList>
    </citation>
    <scope>NUCLEOTIDE SEQUENCE [LARGE SCALE GENOMIC DNA]</scope>
    <source>
        <strain evidence="1 2">USDA 257</strain>
    </source>
</reference>
<dbReference type="STRING" id="1185652.USDA257_c41930"/>
<dbReference type="KEGG" id="sfd:USDA257_c41930"/>
<proteinExistence type="predicted"/>
<dbReference type="Proteomes" id="UP000006180">
    <property type="component" value="Chromosome"/>
</dbReference>
<protein>
    <submittedName>
        <fullName evidence="1">Uncharacterized protein</fullName>
    </submittedName>
</protein>
<name>I3XA27_SINF2</name>
<dbReference type="PATRIC" id="fig|1185652.3.peg.4354"/>
<organism evidence="1 2">
    <name type="scientific">Sinorhizobium fredii (strain USDA 257)</name>
    <dbReference type="NCBI Taxonomy" id="1185652"/>
    <lineage>
        <taxon>Bacteria</taxon>
        <taxon>Pseudomonadati</taxon>
        <taxon>Pseudomonadota</taxon>
        <taxon>Alphaproteobacteria</taxon>
        <taxon>Hyphomicrobiales</taxon>
        <taxon>Rhizobiaceae</taxon>
        <taxon>Sinorhizobium/Ensifer group</taxon>
        <taxon>Sinorhizobium</taxon>
    </lineage>
</organism>
<accession>I3XA27</accession>